<gene>
    <name evidence="1" type="ORF">EOD41_04380</name>
</gene>
<name>A0A437MU70_9SPHI</name>
<evidence type="ECO:0000313" key="2">
    <source>
        <dbReference type="Proteomes" id="UP000282759"/>
    </source>
</evidence>
<reference evidence="1 2" key="1">
    <citation type="submission" date="2019-01" db="EMBL/GenBank/DDBJ databases">
        <authorList>
            <person name="Chen W.-M."/>
        </authorList>
    </citation>
    <scope>NUCLEOTIDE SEQUENCE [LARGE SCALE GENOMIC DNA]</scope>
    <source>
        <strain evidence="1 2">YBJ-36</strain>
    </source>
</reference>
<comment type="caution">
    <text evidence="1">The sequence shown here is derived from an EMBL/GenBank/DDBJ whole genome shotgun (WGS) entry which is preliminary data.</text>
</comment>
<dbReference type="Proteomes" id="UP000282759">
    <property type="component" value="Unassembled WGS sequence"/>
</dbReference>
<dbReference type="RefSeq" id="WP_127703585.1">
    <property type="nucleotide sequence ID" value="NZ_SACK01000002.1"/>
</dbReference>
<accession>A0A437MU70</accession>
<protein>
    <submittedName>
        <fullName evidence="1">Uncharacterized protein</fullName>
    </submittedName>
</protein>
<dbReference type="EMBL" id="SACK01000002">
    <property type="protein sequence ID" value="RVU01209.1"/>
    <property type="molecule type" value="Genomic_DNA"/>
</dbReference>
<organism evidence="1 2">
    <name type="scientific">Mucilaginibacter limnophilus</name>
    <dbReference type="NCBI Taxonomy" id="1932778"/>
    <lineage>
        <taxon>Bacteria</taxon>
        <taxon>Pseudomonadati</taxon>
        <taxon>Bacteroidota</taxon>
        <taxon>Sphingobacteriia</taxon>
        <taxon>Sphingobacteriales</taxon>
        <taxon>Sphingobacteriaceae</taxon>
        <taxon>Mucilaginibacter</taxon>
    </lineage>
</organism>
<proteinExistence type="predicted"/>
<evidence type="ECO:0000313" key="1">
    <source>
        <dbReference type="EMBL" id="RVU01209.1"/>
    </source>
</evidence>
<keyword evidence="2" id="KW-1185">Reference proteome</keyword>
<dbReference type="OrthoDB" id="9429696at2"/>
<sequence>MKIYSAAAEDNEMAKLEPARYFNLAIEQINDIKEWMRTSSEGVQPLLVHIEIFLLLSKRYPELASRRVAKLNRKELKEIFAIWYERNLNKIPLEFQAGINASAEELFSELEKL</sequence>
<dbReference type="AlphaFoldDB" id="A0A437MU70"/>